<feature type="active site" evidence="7">
    <location>
        <position position="145"/>
    </location>
</feature>
<protein>
    <recommendedName>
        <fullName evidence="10">Peptidase A1 domain-containing protein</fullName>
    </recommendedName>
</protein>
<keyword evidence="4" id="KW-0064">Aspartyl protease</keyword>
<gene>
    <name evidence="11" type="ORF">VNO78_09917</name>
</gene>
<dbReference type="Proteomes" id="UP001386955">
    <property type="component" value="Unassembled WGS sequence"/>
</dbReference>
<feature type="active site" evidence="7">
    <location>
        <position position="346"/>
    </location>
</feature>
<dbReference type="Pfam" id="PF14543">
    <property type="entry name" value="TAXi_N"/>
    <property type="match status" value="1"/>
</dbReference>
<dbReference type="SUPFAM" id="SSF50630">
    <property type="entry name" value="Acid proteases"/>
    <property type="match status" value="1"/>
</dbReference>
<feature type="chain" id="PRO_5042956101" description="Peptidase A1 domain-containing protein" evidence="9">
    <location>
        <begin position="20"/>
        <end position="466"/>
    </location>
</feature>
<evidence type="ECO:0000256" key="9">
    <source>
        <dbReference type="SAM" id="SignalP"/>
    </source>
</evidence>
<keyword evidence="8" id="KW-0175">Coiled coil</keyword>
<feature type="coiled-coil region" evidence="8">
    <location>
        <begin position="38"/>
        <end position="65"/>
    </location>
</feature>
<evidence type="ECO:0000256" key="7">
    <source>
        <dbReference type="PIRSR" id="PIRSR601461-1"/>
    </source>
</evidence>
<keyword evidence="12" id="KW-1185">Reference proteome</keyword>
<dbReference type="Gene3D" id="2.40.70.10">
    <property type="entry name" value="Acid Proteases"/>
    <property type="match status" value="2"/>
</dbReference>
<accession>A0AAN9XTI7</accession>
<proteinExistence type="inferred from homology"/>
<dbReference type="GO" id="GO:0006508">
    <property type="term" value="P:proteolysis"/>
    <property type="evidence" value="ECO:0007669"/>
    <property type="project" value="UniProtKB-KW"/>
</dbReference>
<evidence type="ECO:0000313" key="12">
    <source>
        <dbReference type="Proteomes" id="UP001386955"/>
    </source>
</evidence>
<evidence type="ECO:0000256" key="4">
    <source>
        <dbReference type="ARBA" id="ARBA00022750"/>
    </source>
</evidence>
<dbReference type="EMBL" id="JAYMYS010000002">
    <property type="protein sequence ID" value="KAK7407812.1"/>
    <property type="molecule type" value="Genomic_DNA"/>
</dbReference>
<feature type="signal peptide" evidence="9">
    <location>
        <begin position="1"/>
        <end position="19"/>
    </location>
</feature>
<keyword evidence="5" id="KW-0378">Hydrolase</keyword>
<evidence type="ECO:0000256" key="6">
    <source>
        <dbReference type="ARBA" id="ARBA00023125"/>
    </source>
</evidence>
<reference evidence="11 12" key="1">
    <citation type="submission" date="2024-01" db="EMBL/GenBank/DDBJ databases">
        <title>The genomes of 5 underutilized Papilionoideae crops provide insights into root nodulation and disease resistanc.</title>
        <authorList>
            <person name="Jiang F."/>
        </authorList>
    </citation>
    <scope>NUCLEOTIDE SEQUENCE [LARGE SCALE GENOMIC DNA]</scope>
    <source>
        <strain evidence="11">DUOXIRENSHENG_FW03</strain>
        <tissue evidence="11">Leaves</tissue>
    </source>
</reference>
<keyword evidence="2" id="KW-0645">Protease</keyword>
<feature type="domain" description="Peptidase A1" evidence="10">
    <location>
        <begin position="127"/>
        <end position="462"/>
    </location>
</feature>
<keyword evidence="3 9" id="KW-0732">Signal</keyword>
<evidence type="ECO:0000256" key="5">
    <source>
        <dbReference type="ARBA" id="ARBA00022801"/>
    </source>
</evidence>
<dbReference type="InterPro" id="IPR001461">
    <property type="entry name" value="Aspartic_peptidase_A1"/>
</dbReference>
<evidence type="ECO:0000256" key="3">
    <source>
        <dbReference type="ARBA" id="ARBA00022729"/>
    </source>
</evidence>
<comment type="similarity">
    <text evidence="1">Belongs to the peptidase A1 family.</text>
</comment>
<dbReference type="AlphaFoldDB" id="A0AAN9XTI7"/>
<dbReference type="InterPro" id="IPR032861">
    <property type="entry name" value="TAXi_N"/>
</dbReference>
<organism evidence="11 12">
    <name type="scientific">Psophocarpus tetragonolobus</name>
    <name type="common">Winged bean</name>
    <name type="synonym">Dolichos tetragonolobus</name>
    <dbReference type="NCBI Taxonomy" id="3891"/>
    <lineage>
        <taxon>Eukaryota</taxon>
        <taxon>Viridiplantae</taxon>
        <taxon>Streptophyta</taxon>
        <taxon>Embryophyta</taxon>
        <taxon>Tracheophyta</taxon>
        <taxon>Spermatophyta</taxon>
        <taxon>Magnoliopsida</taxon>
        <taxon>eudicotyledons</taxon>
        <taxon>Gunneridae</taxon>
        <taxon>Pentapetalae</taxon>
        <taxon>rosids</taxon>
        <taxon>fabids</taxon>
        <taxon>Fabales</taxon>
        <taxon>Fabaceae</taxon>
        <taxon>Papilionoideae</taxon>
        <taxon>50 kb inversion clade</taxon>
        <taxon>NPAAA clade</taxon>
        <taxon>indigoferoid/millettioid clade</taxon>
        <taxon>Phaseoleae</taxon>
        <taxon>Psophocarpus</taxon>
    </lineage>
</organism>
<evidence type="ECO:0000256" key="2">
    <source>
        <dbReference type="ARBA" id="ARBA00022670"/>
    </source>
</evidence>
<dbReference type="GO" id="GO:0003677">
    <property type="term" value="F:DNA binding"/>
    <property type="evidence" value="ECO:0007669"/>
    <property type="project" value="UniProtKB-KW"/>
</dbReference>
<sequence>MGKMESVALVLLMVQVVTSSSADAAWPGNSDLQELNVEEAIAGTKVKAQKEADELEEKREKWKVEVFHRDKVDQNKGRDHGSRFKARMKRDVKRVVSLVRRVNADRNTEAEEEASFGSDVEEGSGEYFVRVGIGSPVTYQYMVIDSGSDVVWVQCEPCHQCYNQSDPIFNPAHSASFAGVPCSSAVCGQLDDAGCHDGTCRYEVSYGDGSSTRGTLALETLTLGRAIIRNTAIGCGNINQGMFVGAAGLLGLGAGPISFVGQLGAQTGGAFAYCLLSRGTASSGSLQFGRAAMPVGAAWVPLIPNPFFPSFYYVALSGLGVGGSRLNISEELFRVTELGDGGAVMDTGTAVTRLPTAAYGALRDAFVAQTTNLPRAPPVSIFDTCYDLDGFVTVRVPTVSFYFSGGQILTLPARNFLIPADALGTFCFAFAASPSGLSIIGNIQQEGIQISVDGANGFVGFGPNTC</sequence>
<dbReference type="Pfam" id="PF14541">
    <property type="entry name" value="TAXi_C"/>
    <property type="match status" value="1"/>
</dbReference>
<dbReference type="InterPro" id="IPR021109">
    <property type="entry name" value="Peptidase_aspartic_dom_sf"/>
</dbReference>
<dbReference type="InterPro" id="IPR033873">
    <property type="entry name" value="CND41-like"/>
</dbReference>
<evidence type="ECO:0000313" key="11">
    <source>
        <dbReference type="EMBL" id="KAK7407812.1"/>
    </source>
</evidence>
<dbReference type="PANTHER" id="PTHR13683">
    <property type="entry name" value="ASPARTYL PROTEASES"/>
    <property type="match status" value="1"/>
</dbReference>
<evidence type="ECO:0000259" key="10">
    <source>
        <dbReference type="PROSITE" id="PS51767"/>
    </source>
</evidence>
<dbReference type="FunFam" id="2.40.70.10:FF:000010">
    <property type="entry name" value="Aspartyl protease family protein 2"/>
    <property type="match status" value="1"/>
</dbReference>
<dbReference type="PROSITE" id="PS51767">
    <property type="entry name" value="PEPTIDASE_A1"/>
    <property type="match status" value="1"/>
</dbReference>
<dbReference type="FunFam" id="2.40.70.10:FF:000016">
    <property type="entry name" value="Probable aspartic protease At2g35615"/>
    <property type="match status" value="1"/>
</dbReference>
<dbReference type="InterPro" id="IPR032799">
    <property type="entry name" value="TAXi_C"/>
</dbReference>
<dbReference type="PANTHER" id="PTHR13683:SF265">
    <property type="entry name" value="PROTEIN ASPARTIC PROTEASE IN GUARD CELL 2"/>
    <property type="match status" value="1"/>
</dbReference>
<dbReference type="CDD" id="cd05472">
    <property type="entry name" value="cnd41_like"/>
    <property type="match status" value="1"/>
</dbReference>
<name>A0AAN9XTI7_PSOTE</name>
<dbReference type="GO" id="GO:0004190">
    <property type="term" value="F:aspartic-type endopeptidase activity"/>
    <property type="evidence" value="ECO:0007669"/>
    <property type="project" value="UniProtKB-KW"/>
</dbReference>
<dbReference type="InterPro" id="IPR033121">
    <property type="entry name" value="PEPTIDASE_A1"/>
</dbReference>
<comment type="caution">
    <text evidence="11">The sequence shown here is derived from an EMBL/GenBank/DDBJ whole genome shotgun (WGS) entry which is preliminary data.</text>
</comment>
<evidence type="ECO:0000256" key="1">
    <source>
        <dbReference type="ARBA" id="ARBA00007447"/>
    </source>
</evidence>
<keyword evidence="6" id="KW-0238">DNA-binding</keyword>
<evidence type="ECO:0000256" key="8">
    <source>
        <dbReference type="SAM" id="Coils"/>
    </source>
</evidence>